<dbReference type="AlphaFoldDB" id="A0A9D7FFK8"/>
<dbReference type="EMBL" id="JADJNC010000044">
    <property type="protein sequence ID" value="MBK7424737.1"/>
    <property type="molecule type" value="Genomic_DNA"/>
</dbReference>
<proteinExistence type="predicted"/>
<gene>
    <name evidence="1" type="ORF">IPJ48_17555</name>
</gene>
<evidence type="ECO:0000313" key="1">
    <source>
        <dbReference type="EMBL" id="MBK7424737.1"/>
    </source>
</evidence>
<organism evidence="1 2">
    <name type="scientific">Candidatus Propionivibrio dominans</name>
    <dbReference type="NCBI Taxonomy" id="2954373"/>
    <lineage>
        <taxon>Bacteria</taxon>
        <taxon>Pseudomonadati</taxon>
        <taxon>Pseudomonadota</taxon>
        <taxon>Betaproteobacteria</taxon>
        <taxon>Rhodocyclales</taxon>
        <taxon>Rhodocyclaceae</taxon>
        <taxon>Propionivibrio</taxon>
    </lineage>
</organism>
<comment type="caution">
    <text evidence="1">The sequence shown here is derived from an EMBL/GenBank/DDBJ whole genome shotgun (WGS) entry which is preliminary data.</text>
</comment>
<reference evidence="1" key="1">
    <citation type="submission" date="2020-10" db="EMBL/GenBank/DDBJ databases">
        <title>Connecting structure to function with the recovery of over 1000 high-quality activated sludge metagenome-assembled genomes encoding full-length rRNA genes using long-read sequencing.</title>
        <authorList>
            <person name="Singleton C.M."/>
            <person name="Petriglieri F."/>
            <person name="Kristensen J.M."/>
            <person name="Kirkegaard R.H."/>
            <person name="Michaelsen T.Y."/>
            <person name="Andersen M.H."/>
            <person name="Karst S.M."/>
            <person name="Dueholm M.S."/>
            <person name="Nielsen P.H."/>
            <person name="Albertsen M."/>
        </authorList>
    </citation>
    <scope>NUCLEOTIDE SEQUENCE</scope>
    <source>
        <strain evidence="1">EsbW_18-Q3-R4-48_MAXAC.044</strain>
    </source>
</reference>
<accession>A0A9D7FFK8</accession>
<name>A0A9D7FFK8_9RHOO</name>
<protein>
    <submittedName>
        <fullName evidence="1">Uncharacterized protein</fullName>
    </submittedName>
</protein>
<sequence>MMRIALAASQRGALDCAVTGYGQLDGKPLWPSINGRLRLKADPQLFNPSGV</sequence>
<dbReference type="Proteomes" id="UP000886602">
    <property type="component" value="Unassembled WGS sequence"/>
</dbReference>
<evidence type="ECO:0000313" key="2">
    <source>
        <dbReference type="Proteomes" id="UP000886602"/>
    </source>
</evidence>